<proteinExistence type="predicted"/>
<dbReference type="Proteomes" id="UP000199518">
    <property type="component" value="Unassembled WGS sequence"/>
</dbReference>
<dbReference type="AlphaFoldDB" id="A0A1I3HCR0"/>
<organism evidence="2 3">
    <name type="scientific">Planctomicrobium piriforme</name>
    <dbReference type="NCBI Taxonomy" id="1576369"/>
    <lineage>
        <taxon>Bacteria</taxon>
        <taxon>Pseudomonadati</taxon>
        <taxon>Planctomycetota</taxon>
        <taxon>Planctomycetia</taxon>
        <taxon>Planctomycetales</taxon>
        <taxon>Planctomycetaceae</taxon>
        <taxon>Planctomicrobium</taxon>
    </lineage>
</organism>
<keyword evidence="3" id="KW-1185">Reference proteome</keyword>
<evidence type="ECO:0000313" key="2">
    <source>
        <dbReference type="EMBL" id="SFI33442.1"/>
    </source>
</evidence>
<dbReference type="STRING" id="1576369.SAMN05421753_1086"/>
<dbReference type="Gene3D" id="3.90.79.10">
    <property type="entry name" value="Nucleoside Triphosphate Pyrophosphohydrolase"/>
    <property type="match status" value="1"/>
</dbReference>
<sequence>MAEEIFDVCDEQDQVIGQAPRSEVHARDLLHRAVHIWIWNSRGELLIHRRSEWKDQYPKHFTSSSSGHVDAGESYETAAHRELFEELQLKGTLEYMTKLPGGAETAFEHTVLYFLKTDATPTPDPAEIAELHYLTPSVVHSMVKSQPGEFTPPFLALFRWWAAHSGLK</sequence>
<evidence type="ECO:0000313" key="3">
    <source>
        <dbReference type="Proteomes" id="UP000199518"/>
    </source>
</evidence>
<gene>
    <name evidence="2" type="ORF">SAMN05421753_1086</name>
</gene>
<dbReference type="SUPFAM" id="SSF55811">
    <property type="entry name" value="Nudix"/>
    <property type="match status" value="1"/>
</dbReference>
<dbReference type="EMBL" id="FOQD01000008">
    <property type="protein sequence ID" value="SFI33442.1"/>
    <property type="molecule type" value="Genomic_DNA"/>
</dbReference>
<dbReference type="PANTHER" id="PTHR10885:SF0">
    <property type="entry name" value="ISOPENTENYL-DIPHOSPHATE DELTA-ISOMERASE"/>
    <property type="match status" value="1"/>
</dbReference>
<evidence type="ECO:0000259" key="1">
    <source>
        <dbReference type="PROSITE" id="PS51462"/>
    </source>
</evidence>
<dbReference type="RefSeq" id="WP_092050207.1">
    <property type="nucleotide sequence ID" value="NZ_FOQD01000008.1"/>
</dbReference>
<dbReference type="CDD" id="cd04692">
    <property type="entry name" value="NUDIX_Hydrolase"/>
    <property type="match status" value="1"/>
</dbReference>
<dbReference type="GO" id="GO:0008168">
    <property type="term" value="F:methyltransferase activity"/>
    <property type="evidence" value="ECO:0007669"/>
    <property type="project" value="UniProtKB-KW"/>
</dbReference>
<name>A0A1I3HCR0_9PLAN</name>
<dbReference type="InterPro" id="IPR000086">
    <property type="entry name" value="NUDIX_hydrolase_dom"/>
</dbReference>
<dbReference type="Pfam" id="PF00293">
    <property type="entry name" value="NUDIX"/>
    <property type="match status" value="1"/>
</dbReference>
<dbReference type="OrthoDB" id="9786032at2"/>
<keyword evidence="2" id="KW-0489">Methyltransferase</keyword>
<protein>
    <submittedName>
        <fullName evidence="2">16S rRNA (Adenine1518-N6/adenine1519-N6)-dimethyltransferase</fullName>
    </submittedName>
</protein>
<accession>A0A1I3HCR0</accession>
<dbReference type="GO" id="GO:0032259">
    <property type="term" value="P:methylation"/>
    <property type="evidence" value="ECO:0007669"/>
    <property type="project" value="UniProtKB-KW"/>
</dbReference>
<keyword evidence="2" id="KW-0808">Transferase</keyword>
<dbReference type="InterPro" id="IPR015797">
    <property type="entry name" value="NUDIX_hydrolase-like_dom_sf"/>
</dbReference>
<dbReference type="PANTHER" id="PTHR10885">
    <property type="entry name" value="ISOPENTENYL-DIPHOSPHATE DELTA-ISOMERASE"/>
    <property type="match status" value="1"/>
</dbReference>
<dbReference type="PROSITE" id="PS51462">
    <property type="entry name" value="NUDIX"/>
    <property type="match status" value="1"/>
</dbReference>
<feature type="domain" description="Nudix hydrolase" evidence="1">
    <location>
        <begin position="29"/>
        <end position="156"/>
    </location>
</feature>
<reference evidence="3" key="1">
    <citation type="submission" date="2016-10" db="EMBL/GenBank/DDBJ databases">
        <authorList>
            <person name="Varghese N."/>
            <person name="Submissions S."/>
        </authorList>
    </citation>
    <scope>NUCLEOTIDE SEQUENCE [LARGE SCALE GENOMIC DNA]</scope>
    <source>
        <strain evidence="3">DSM 26348</strain>
    </source>
</reference>